<feature type="transmembrane region" description="Helical" evidence="1">
    <location>
        <begin position="98"/>
        <end position="119"/>
    </location>
</feature>
<reference evidence="2" key="1">
    <citation type="submission" date="2022-10" db="EMBL/GenBank/DDBJ databases">
        <title>Novel sulphate-reducing endosymbionts in the free-living metamonad Anaeramoeba.</title>
        <authorList>
            <person name="Jerlstrom-Hultqvist J."/>
            <person name="Cepicka I."/>
            <person name="Gallot-Lavallee L."/>
            <person name="Salas-Leiva D."/>
            <person name="Curtis B.A."/>
            <person name="Zahonova K."/>
            <person name="Pipaliya S."/>
            <person name="Dacks J."/>
            <person name="Roger A.J."/>
        </authorList>
    </citation>
    <scope>NUCLEOTIDE SEQUENCE</scope>
    <source>
        <strain evidence="2">BMAN</strain>
    </source>
</reference>
<feature type="transmembrane region" description="Helical" evidence="1">
    <location>
        <begin position="131"/>
        <end position="153"/>
    </location>
</feature>
<comment type="caution">
    <text evidence="2">The sequence shown here is derived from an EMBL/GenBank/DDBJ whole genome shotgun (WGS) entry which is preliminary data.</text>
</comment>
<feature type="transmembrane region" description="Helical" evidence="1">
    <location>
        <begin position="70"/>
        <end position="86"/>
    </location>
</feature>
<gene>
    <name evidence="2" type="ORF">M0811_07357</name>
</gene>
<dbReference type="AlphaFoldDB" id="A0A9Q0RCQ5"/>
<evidence type="ECO:0000256" key="1">
    <source>
        <dbReference type="SAM" id="Phobius"/>
    </source>
</evidence>
<feature type="transmembrane region" description="Helical" evidence="1">
    <location>
        <begin position="39"/>
        <end position="58"/>
    </location>
</feature>
<accession>A0A9Q0RCQ5</accession>
<keyword evidence="1" id="KW-0812">Transmembrane</keyword>
<evidence type="ECO:0000313" key="2">
    <source>
        <dbReference type="EMBL" id="KAJ5075387.1"/>
    </source>
</evidence>
<name>A0A9Q0RCQ5_ANAIG</name>
<sequence>MKIFNFIPWLIILLPPIILLISLIYQLLKELKRVFYDRIVFIVFILSLIYLIITFFFIGLKLDGFIQIKYSKLIYLLIIFEIYILYHIWKEIRTFGEFFAFIIVSLVIFIILLMLFLYGDGIIKKLRIALIPTYLLLSIPYFFSFIFFFYSGFKLILKIIKNDDQDDGYYDY</sequence>
<feature type="transmembrane region" description="Helical" evidence="1">
    <location>
        <begin position="6"/>
        <end position="27"/>
    </location>
</feature>
<dbReference type="EMBL" id="JAPDFW010000065">
    <property type="protein sequence ID" value="KAJ5075387.1"/>
    <property type="molecule type" value="Genomic_DNA"/>
</dbReference>
<evidence type="ECO:0000313" key="3">
    <source>
        <dbReference type="Proteomes" id="UP001149090"/>
    </source>
</evidence>
<proteinExistence type="predicted"/>
<organism evidence="2 3">
    <name type="scientific">Anaeramoeba ignava</name>
    <name type="common">Anaerobic marine amoeba</name>
    <dbReference type="NCBI Taxonomy" id="1746090"/>
    <lineage>
        <taxon>Eukaryota</taxon>
        <taxon>Metamonada</taxon>
        <taxon>Anaeramoebidae</taxon>
        <taxon>Anaeramoeba</taxon>
    </lineage>
</organism>
<dbReference type="Proteomes" id="UP001149090">
    <property type="component" value="Unassembled WGS sequence"/>
</dbReference>
<keyword evidence="1" id="KW-1133">Transmembrane helix</keyword>
<keyword evidence="1" id="KW-0472">Membrane</keyword>
<keyword evidence="3" id="KW-1185">Reference proteome</keyword>
<protein>
    <submittedName>
        <fullName evidence="2">Uncharacterized protein</fullName>
    </submittedName>
</protein>